<dbReference type="Pfam" id="PF13568">
    <property type="entry name" value="OMP_b-brl_2"/>
    <property type="match status" value="1"/>
</dbReference>
<dbReference type="OrthoDB" id="1467485at2"/>
<dbReference type="InterPro" id="IPR025665">
    <property type="entry name" value="Beta-barrel_OMP_2"/>
</dbReference>
<organism evidence="3 4">
    <name type="scientific">Flavobacterium lacus</name>
    <dbReference type="NCBI Taxonomy" id="1353778"/>
    <lineage>
        <taxon>Bacteria</taxon>
        <taxon>Pseudomonadati</taxon>
        <taxon>Bacteroidota</taxon>
        <taxon>Flavobacteriia</taxon>
        <taxon>Flavobacteriales</taxon>
        <taxon>Flavobacteriaceae</taxon>
        <taxon>Flavobacterium</taxon>
    </lineage>
</organism>
<proteinExistence type="predicted"/>
<feature type="signal peptide" evidence="1">
    <location>
        <begin position="1"/>
        <end position="18"/>
    </location>
</feature>
<sequence>MKTLFLTLLLLFAIETHAQFGGVFGKDPIIHLENFDQQRVHWGYFLGFNSYDFKIDQNRVTEEILSESTTGFNVGLVGDLRLHQNINLRFEPGLYYTQRNLTFPNFDNQFDAFREVKSTYIHFPLLLKFSSQRIGNIRPYLLGGVSTALNLSSNANAQDDNSNNRFRMVKWTNFYEVGFGIDIYLEYFKFSPSIRGVFSFNDELIRDNDPNSPWTSTVDSMKTRGFFVNFTFH</sequence>
<name>A0A328X4J0_9FLAO</name>
<accession>A0A328X4J0</accession>
<comment type="caution">
    <text evidence="3">The sequence shown here is derived from an EMBL/GenBank/DDBJ whole genome shotgun (WGS) entry which is preliminary data.</text>
</comment>
<dbReference type="Proteomes" id="UP000249518">
    <property type="component" value="Unassembled WGS sequence"/>
</dbReference>
<evidence type="ECO:0000259" key="2">
    <source>
        <dbReference type="Pfam" id="PF13568"/>
    </source>
</evidence>
<gene>
    <name evidence="3" type="ORF">B0I10_10253</name>
</gene>
<protein>
    <recommendedName>
        <fullName evidence="2">Outer membrane protein beta-barrel domain-containing protein</fullName>
    </recommendedName>
</protein>
<keyword evidence="4" id="KW-1185">Reference proteome</keyword>
<evidence type="ECO:0000313" key="3">
    <source>
        <dbReference type="EMBL" id="RAR50258.1"/>
    </source>
</evidence>
<feature type="domain" description="Outer membrane protein beta-barrel" evidence="2">
    <location>
        <begin position="37"/>
        <end position="203"/>
    </location>
</feature>
<dbReference type="AlphaFoldDB" id="A0A328X4J0"/>
<dbReference type="RefSeq" id="WP_112084816.1">
    <property type="nucleotide sequence ID" value="NZ_QLSV01000002.1"/>
</dbReference>
<evidence type="ECO:0000256" key="1">
    <source>
        <dbReference type="SAM" id="SignalP"/>
    </source>
</evidence>
<dbReference type="EMBL" id="QLSV01000002">
    <property type="protein sequence ID" value="RAR50258.1"/>
    <property type="molecule type" value="Genomic_DNA"/>
</dbReference>
<keyword evidence="1" id="KW-0732">Signal</keyword>
<reference evidence="3 4" key="1">
    <citation type="submission" date="2018-06" db="EMBL/GenBank/DDBJ databases">
        <title>Genomic Encyclopedia of Type Strains, Phase III (KMG-III): the genomes of soil and plant-associated and newly described type strains.</title>
        <authorList>
            <person name="Whitman W."/>
        </authorList>
    </citation>
    <scope>NUCLEOTIDE SEQUENCE [LARGE SCALE GENOMIC DNA]</scope>
    <source>
        <strain evidence="3 4">CGMCC 1.12504</strain>
    </source>
</reference>
<evidence type="ECO:0000313" key="4">
    <source>
        <dbReference type="Proteomes" id="UP000249518"/>
    </source>
</evidence>
<feature type="chain" id="PRO_5016331869" description="Outer membrane protein beta-barrel domain-containing protein" evidence="1">
    <location>
        <begin position="19"/>
        <end position="233"/>
    </location>
</feature>